<feature type="non-terminal residue" evidence="1">
    <location>
        <position position="1"/>
    </location>
</feature>
<dbReference type="AlphaFoldDB" id="A0A8J2SG54"/>
<comment type="caution">
    <text evidence="1">The sequence shown here is derived from an EMBL/GenBank/DDBJ whole genome shotgun (WGS) entry which is preliminary data.</text>
</comment>
<dbReference type="Proteomes" id="UP000789595">
    <property type="component" value="Unassembled WGS sequence"/>
</dbReference>
<gene>
    <name evidence="1" type="ORF">PECAL_2P06640</name>
</gene>
<keyword evidence="2" id="KW-1185">Reference proteome</keyword>
<proteinExistence type="predicted"/>
<reference evidence="1" key="1">
    <citation type="submission" date="2021-11" db="EMBL/GenBank/DDBJ databases">
        <authorList>
            <consortium name="Genoscope - CEA"/>
            <person name="William W."/>
        </authorList>
    </citation>
    <scope>NUCLEOTIDE SEQUENCE</scope>
</reference>
<sequence>PLHIVLLSSCCVAATPRSKPPRLLRLRRRAHARSLARSSLVVDDARPAPHRPSALVVRDEVLGEAPRRRPFSLPRERGFARGGVILGAGAVEVPQSLRDGAVKCAPRSLRPAGRRAVVRVTLVADEVSGSSVGVAHKREAPTRRTKLLFAPRACDGSDTRLCALLADGRVAAPGNHRRFHPLGLDARHVEVGGELVAAPGALGGGTAHDLRDGGRGGHGL</sequence>
<organism evidence="1 2">
    <name type="scientific">Pelagomonas calceolata</name>
    <dbReference type="NCBI Taxonomy" id="35677"/>
    <lineage>
        <taxon>Eukaryota</taxon>
        <taxon>Sar</taxon>
        <taxon>Stramenopiles</taxon>
        <taxon>Ochrophyta</taxon>
        <taxon>Pelagophyceae</taxon>
        <taxon>Pelagomonadales</taxon>
        <taxon>Pelagomonadaceae</taxon>
        <taxon>Pelagomonas</taxon>
    </lineage>
</organism>
<evidence type="ECO:0000313" key="1">
    <source>
        <dbReference type="EMBL" id="CAH0367632.1"/>
    </source>
</evidence>
<protein>
    <submittedName>
        <fullName evidence="1">Uncharacterized protein</fullName>
    </submittedName>
</protein>
<evidence type="ECO:0000313" key="2">
    <source>
        <dbReference type="Proteomes" id="UP000789595"/>
    </source>
</evidence>
<accession>A0A8J2SG54</accession>
<dbReference type="EMBL" id="CAKKNE010000002">
    <property type="protein sequence ID" value="CAH0367632.1"/>
    <property type="molecule type" value="Genomic_DNA"/>
</dbReference>
<name>A0A8J2SG54_9STRA</name>